<organism evidence="1 2">
    <name type="scientific">Lagenidium giganteum</name>
    <dbReference type="NCBI Taxonomy" id="4803"/>
    <lineage>
        <taxon>Eukaryota</taxon>
        <taxon>Sar</taxon>
        <taxon>Stramenopiles</taxon>
        <taxon>Oomycota</taxon>
        <taxon>Peronosporomycetes</taxon>
        <taxon>Pythiales</taxon>
        <taxon>Pythiaceae</taxon>
    </lineage>
</organism>
<protein>
    <submittedName>
        <fullName evidence="1">Uncharacterized protein</fullName>
    </submittedName>
</protein>
<evidence type="ECO:0000313" key="2">
    <source>
        <dbReference type="Proteomes" id="UP001146120"/>
    </source>
</evidence>
<name>A0AAV2YWV6_9STRA</name>
<keyword evidence="2" id="KW-1185">Reference proteome</keyword>
<dbReference type="EMBL" id="DAKRPA010000105">
    <property type="protein sequence ID" value="DAZ98500.1"/>
    <property type="molecule type" value="Genomic_DNA"/>
</dbReference>
<accession>A0AAV2YWV6</accession>
<comment type="caution">
    <text evidence="1">The sequence shown here is derived from an EMBL/GenBank/DDBJ whole genome shotgun (WGS) entry which is preliminary data.</text>
</comment>
<sequence>MSKKYCLCERRPRPRVRIYYEDEDMRARYNANATRVLALVQQDPTATTSHAQMALKVLKYRKMAERAAGIDLQDPTFDVAQFFGIEWCKSTPVREGNIP</sequence>
<dbReference type="Proteomes" id="UP001146120">
    <property type="component" value="Unassembled WGS sequence"/>
</dbReference>
<reference evidence="1" key="2">
    <citation type="journal article" date="2023" name="Microbiol Resour">
        <title>Decontamination and Annotation of the Draft Genome Sequence of the Oomycete Lagenidium giganteum ARSEF 373.</title>
        <authorList>
            <person name="Morgan W.R."/>
            <person name="Tartar A."/>
        </authorList>
    </citation>
    <scope>NUCLEOTIDE SEQUENCE</scope>
    <source>
        <strain evidence="1">ARSEF 373</strain>
    </source>
</reference>
<gene>
    <name evidence="1" type="ORF">N0F65_004937</name>
</gene>
<evidence type="ECO:0000313" key="1">
    <source>
        <dbReference type="EMBL" id="DAZ98500.1"/>
    </source>
</evidence>
<proteinExistence type="predicted"/>
<reference evidence="1" key="1">
    <citation type="submission" date="2022-11" db="EMBL/GenBank/DDBJ databases">
        <authorList>
            <person name="Morgan W.R."/>
            <person name="Tartar A."/>
        </authorList>
    </citation>
    <scope>NUCLEOTIDE SEQUENCE</scope>
    <source>
        <strain evidence="1">ARSEF 373</strain>
    </source>
</reference>
<dbReference type="AlphaFoldDB" id="A0AAV2YWV6"/>